<evidence type="ECO:0000256" key="5">
    <source>
        <dbReference type="ARBA" id="ARBA00022989"/>
    </source>
</evidence>
<gene>
    <name evidence="11" type="ORF">MSPICULIGERA_LOCUS14477</name>
</gene>
<evidence type="ECO:0000256" key="7">
    <source>
        <dbReference type="RuleBase" id="RU003827"/>
    </source>
</evidence>
<keyword evidence="6 8" id="KW-0472">Membrane</keyword>
<dbReference type="GO" id="GO:0016020">
    <property type="term" value="C:membrane"/>
    <property type="evidence" value="ECO:0007669"/>
    <property type="project" value="UniProtKB-SubCell"/>
</dbReference>
<feature type="domain" description="GOLD" evidence="10">
    <location>
        <begin position="26"/>
        <end position="138"/>
    </location>
</feature>
<name>A0AA36CVM3_9BILA</name>
<dbReference type="AlphaFoldDB" id="A0AA36CVM3"/>
<dbReference type="Pfam" id="PF01105">
    <property type="entry name" value="EMP24_GP25L"/>
    <property type="match status" value="1"/>
</dbReference>
<evidence type="ECO:0000256" key="4">
    <source>
        <dbReference type="ARBA" id="ARBA00022729"/>
    </source>
</evidence>
<dbReference type="PROSITE" id="PS50866">
    <property type="entry name" value="GOLD"/>
    <property type="match status" value="1"/>
</dbReference>
<evidence type="ECO:0000313" key="11">
    <source>
        <dbReference type="EMBL" id="CAJ0576178.1"/>
    </source>
</evidence>
<accession>A0AA36CVM3</accession>
<comment type="subcellular location">
    <subcellularLocation>
        <location evidence="1 7">Membrane</location>
        <topology evidence="1 7">Single-pass type I membrane protein</topology>
    </subcellularLocation>
</comment>
<proteinExistence type="inferred from homology"/>
<protein>
    <recommendedName>
        <fullName evidence="10">GOLD domain-containing protein</fullName>
    </recommendedName>
</protein>
<evidence type="ECO:0000259" key="10">
    <source>
        <dbReference type="PROSITE" id="PS50866"/>
    </source>
</evidence>
<evidence type="ECO:0000256" key="2">
    <source>
        <dbReference type="ARBA" id="ARBA00007104"/>
    </source>
</evidence>
<evidence type="ECO:0000256" key="3">
    <source>
        <dbReference type="ARBA" id="ARBA00022692"/>
    </source>
</evidence>
<dbReference type="EMBL" id="CATQJA010002642">
    <property type="protein sequence ID" value="CAJ0576178.1"/>
    <property type="molecule type" value="Genomic_DNA"/>
</dbReference>
<evidence type="ECO:0000256" key="8">
    <source>
        <dbReference type="SAM" id="Phobius"/>
    </source>
</evidence>
<keyword evidence="12" id="KW-1185">Reference proteome</keyword>
<dbReference type="PANTHER" id="PTHR22811">
    <property type="entry name" value="TRANSMEMBRANE EMP24 DOMAIN-CONTAINING PROTEIN"/>
    <property type="match status" value="1"/>
</dbReference>
<sequence>MRLLLALAVLIQCAAALRFYVPANGKQCLKEEIHKNIVVTGEYEITEGIGYTQSIHVTDTRGHTLYKRENFHDTKGKFAFTTEEYDIFEVCFTNTAPPNQVGEKREFSLTMKHGVEAKNYDDIAKAEKLKPLEVELRRLEDLSEAIVKDFAFMRQREEEMRNTNESTNSRVLYLSIFSMLCLLGLAMWQVLFLRNYFKAKKLIE</sequence>
<comment type="similarity">
    <text evidence="2 7">Belongs to the EMP24/GP25L family.</text>
</comment>
<dbReference type="InterPro" id="IPR015720">
    <property type="entry name" value="Emp24-like"/>
</dbReference>
<feature type="transmembrane region" description="Helical" evidence="8">
    <location>
        <begin position="171"/>
        <end position="193"/>
    </location>
</feature>
<dbReference type="InterPro" id="IPR009038">
    <property type="entry name" value="GOLD_dom"/>
</dbReference>
<keyword evidence="3 7" id="KW-0812">Transmembrane</keyword>
<evidence type="ECO:0000256" key="1">
    <source>
        <dbReference type="ARBA" id="ARBA00004479"/>
    </source>
</evidence>
<dbReference type="Proteomes" id="UP001177023">
    <property type="component" value="Unassembled WGS sequence"/>
</dbReference>
<evidence type="ECO:0000256" key="9">
    <source>
        <dbReference type="SAM" id="SignalP"/>
    </source>
</evidence>
<evidence type="ECO:0000313" key="12">
    <source>
        <dbReference type="Proteomes" id="UP001177023"/>
    </source>
</evidence>
<keyword evidence="5 8" id="KW-1133">Transmembrane helix</keyword>
<dbReference type="SMART" id="SM01190">
    <property type="entry name" value="EMP24_GP25L"/>
    <property type="match status" value="1"/>
</dbReference>
<reference evidence="11" key="1">
    <citation type="submission" date="2023-06" db="EMBL/GenBank/DDBJ databases">
        <authorList>
            <person name="Delattre M."/>
        </authorList>
    </citation>
    <scope>NUCLEOTIDE SEQUENCE</scope>
    <source>
        <strain evidence="11">AF72</strain>
    </source>
</reference>
<keyword evidence="4 9" id="KW-0732">Signal</keyword>
<comment type="caution">
    <text evidence="11">The sequence shown here is derived from an EMBL/GenBank/DDBJ whole genome shotgun (WGS) entry which is preliminary data.</text>
</comment>
<feature type="signal peptide" evidence="9">
    <location>
        <begin position="1"/>
        <end position="16"/>
    </location>
</feature>
<evidence type="ECO:0000256" key="6">
    <source>
        <dbReference type="ARBA" id="ARBA00023136"/>
    </source>
</evidence>
<organism evidence="11 12">
    <name type="scientific">Mesorhabditis spiculigera</name>
    <dbReference type="NCBI Taxonomy" id="96644"/>
    <lineage>
        <taxon>Eukaryota</taxon>
        <taxon>Metazoa</taxon>
        <taxon>Ecdysozoa</taxon>
        <taxon>Nematoda</taxon>
        <taxon>Chromadorea</taxon>
        <taxon>Rhabditida</taxon>
        <taxon>Rhabditina</taxon>
        <taxon>Rhabditomorpha</taxon>
        <taxon>Rhabditoidea</taxon>
        <taxon>Rhabditidae</taxon>
        <taxon>Mesorhabditinae</taxon>
        <taxon>Mesorhabditis</taxon>
    </lineage>
</organism>
<feature type="chain" id="PRO_5041450359" description="GOLD domain-containing protein" evidence="9">
    <location>
        <begin position="17"/>
        <end position="204"/>
    </location>
</feature>
<feature type="non-terminal residue" evidence="11">
    <location>
        <position position="1"/>
    </location>
</feature>